<keyword evidence="2" id="KW-1185">Reference proteome</keyword>
<gene>
    <name evidence="1" type="ORF">CU098_006341</name>
</gene>
<protein>
    <submittedName>
        <fullName evidence="1">Uncharacterized protein</fullName>
    </submittedName>
</protein>
<name>A0A367J4Z9_RHIST</name>
<comment type="caution">
    <text evidence="1">The sequence shown here is derived from an EMBL/GenBank/DDBJ whole genome shotgun (WGS) entry which is preliminary data.</text>
</comment>
<feature type="non-terminal residue" evidence="1">
    <location>
        <position position="77"/>
    </location>
</feature>
<sequence>YISEKQIKKIFYENEYLYEENNDDTEEDECVKKLVIENMKDLDYLSINGNDARIQDENDLLIMLRDANAEYRPDIKW</sequence>
<dbReference type="Proteomes" id="UP000253551">
    <property type="component" value="Unassembled WGS sequence"/>
</dbReference>
<feature type="non-terminal residue" evidence="1">
    <location>
        <position position="1"/>
    </location>
</feature>
<dbReference type="AlphaFoldDB" id="A0A367J4Z9"/>
<accession>A0A367J4Z9</accession>
<evidence type="ECO:0000313" key="1">
    <source>
        <dbReference type="EMBL" id="RCH84791.1"/>
    </source>
</evidence>
<organism evidence="1 2">
    <name type="scientific">Rhizopus stolonifer</name>
    <name type="common">Rhizopus nigricans</name>
    <dbReference type="NCBI Taxonomy" id="4846"/>
    <lineage>
        <taxon>Eukaryota</taxon>
        <taxon>Fungi</taxon>
        <taxon>Fungi incertae sedis</taxon>
        <taxon>Mucoromycota</taxon>
        <taxon>Mucoromycotina</taxon>
        <taxon>Mucoromycetes</taxon>
        <taxon>Mucorales</taxon>
        <taxon>Mucorineae</taxon>
        <taxon>Rhizopodaceae</taxon>
        <taxon>Rhizopus</taxon>
    </lineage>
</organism>
<reference evidence="1 2" key="1">
    <citation type="journal article" date="2018" name="G3 (Bethesda)">
        <title>Phylogenetic and Phylogenomic Definition of Rhizopus Species.</title>
        <authorList>
            <person name="Gryganskyi A.P."/>
            <person name="Golan J."/>
            <person name="Dolatabadi S."/>
            <person name="Mondo S."/>
            <person name="Robb S."/>
            <person name="Idnurm A."/>
            <person name="Muszewska A."/>
            <person name="Steczkiewicz K."/>
            <person name="Masonjones S."/>
            <person name="Liao H.L."/>
            <person name="Gajdeczka M.T."/>
            <person name="Anike F."/>
            <person name="Vuek A."/>
            <person name="Anishchenko I.M."/>
            <person name="Voigt K."/>
            <person name="de Hoog G.S."/>
            <person name="Smith M.E."/>
            <person name="Heitman J."/>
            <person name="Vilgalys R."/>
            <person name="Stajich J.E."/>
        </authorList>
    </citation>
    <scope>NUCLEOTIDE SEQUENCE [LARGE SCALE GENOMIC DNA]</scope>
    <source>
        <strain evidence="1 2">LSU 92-RS-03</strain>
    </source>
</reference>
<proteinExistence type="predicted"/>
<evidence type="ECO:0000313" key="2">
    <source>
        <dbReference type="Proteomes" id="UP000253551"/>
    </source>
</evidence>
<dbReference type="EMBL" id="PJQM01004344">
    <property type="protein sequence ID" value="RCH84791.1"/>
    <property type="molecule type" value="Genomic_DNA"/>
</dbReference>